<sequence>MNSPMEDRLREALAEAGATVDTSTLRPLQSTGRPRVRVDFRLLAAAGAVVVAGAVTAAVLVSPGDEQRAAVANPPADQKDETGLTVFLCAKEVVKNPDCPARVTTEQTQAIMHALEATPKVEKILYVSQAHAYDSFRRDYADDKVLLDAIDATDLPPSFQVKLKPGADMRAGSVRETGADLKALTIKLKSIGGVSSITTSAEVAKAMDPVQAKNADLITVFLCKEHASQVSCGASAAPDLTKDVPKPFEDGKAITPAQRSALTKKIDTMPGVQSARFESRQEAYENFVRTYKGNKALVQATRPSDMPESFRLQMSSDADRNEVVGKLQRLPGVAQVIDGRCGTKRLAFYERYGLLLPDNKICAS</sequence>
<keyword evidence="1" id="KW-0812">Transmembrane</keyword>
<keyword evidence="1" id="KW-1133">Transmembrane helix</keyword>
<proteinExistence type="predicted"/>
<evidence type="ECO:0000313" key="3">
    <source>
        <dbReference type="EMBL" id="MFD1539026.1"/>
    </source>
</evidence>
<dbReference type="InterPro" id="IPR040690">
    <property type="entry name" value="FtsX_ECD"/>
</dbReference>
<feature type="domain" description="FtsX extracellular" evidence="2">
    <location>
        <begin position="84"/>
        <end position="179"/>
    </location>
</feature>
<dbReference type="RefSeq" id="WP_219532924.1">
    <property type="nucleotide sequence ID" value="NZ_JAHKRM010000016.1"/>
</dbReference>
<dbReference type="Pfam" id="PF18075">
    <property type="entry name" value="FtsX_ECD"/>
    <property type="match status" value="2"/>
</dbReference>
<dbReference type="InterPro" id="IPR004513">
    <property type="entry name" value="FtsX"/>
</dbReference>
<gene>
    <name evidence="3" type="ORF">ACFSJ0_18365</name>
</gene>
<evidence type="ECO:0000259" key="2">
    <source>
        <dbReference type="Pfam" id="PF18075"/>
    </source>
</evidence>
<feature type="domain" description="FtsX extracellular" evidence="2">
    <location>
        <begin position="218"/>
        <end position="336"/>
    </location>
</feature>
<accession>A0ABW4G9D6</accession>
<feature type="transmembrane region" description="Helical" evidence="1">
    <location>
        <begin position="42"/>
        <end position="61"/>
    </location>
</feature>
<dbReference type="PANTHER" id="PTHR47755">
    <property type="entry name" value="CELL DIVISION PROTEIN FTSX"/>
    <property type="match status" value="1"/>
</dbReference>
<name>A0ABW4G9D6_9ACTN</name>
<dbReference type="EMBL" id="JBHUCM010000016">
    <property type="protein sequence ID" value="MFD1539026.1"/>
    <property type="molecule type" value="Genomic_DNA"/>
</dbReference>
<dbReference type="PANTHER" id="PTHR47755:SF1">
    <property type="entry name" value="CELL DIVISION PROTEIN FTSX"/>
    <property type="match status" value="1"/>
</dbReference>
<reference evidence="4" key="1">
    <citation type="journal article" date="2019" name="Int. J. Syst. Evol. Microbiol.">
        <title>The Global Catalogue of Microorganisms (GCM) 10K type strain sequencing project: providing services to taxonomists for standard genome sequencing and annotation.</title>
        <authorList>
            <consortium name="The Broad Institute Genomics Platform"/>
            <consortium name="The Broad Institute Genome Sequencing Center for Infectious Disease"/>
            <person name="Wu L."/>
            <person name="Ma J."/>
        </authorList>
    </citation>
    <scope>NUCLEOTIDE SEQUENCE [LARGE SCALE GENOMIC DNA]</scope>
    <source>
        <strain evidence="4">CGMCC 1.15399</strain>
    </source>
</reference>
<keyword evidence="4" id="KW-1185">Reference proteome</keyword>
<comment type="caution">
    <text evidence="3">The sequence shown here is derived from an EMBL/GenBank/DDBJ whole genome shotgun (WGS) entry which is preliminary data.</text>
</comment>
<keyword evidence="1" id="KW-0472">Membrane</keyword>
<evidence type="ECO:0000256" key="1">
    <source>
        <dbReference type="SAM" id="Phobius"/>
    </source>
</evidence>
<evidence type="ECO:0000313" key="4">
    <source>
        <dbReference type="Proteomes" id="UP001597097"/>
    </source>
</evidence>
<dbReference type="Proteomes" id="UP001597097">
    <property type="component" value="Unassembled WGS sequence"/>
</dbReference>
<organism evidence="3 4">
    <name type="scientific">Nonomuraea guangzhouensis</name>
    <dbReference type="NCBI Taxonomy" id="1291555"/>
    <lineage>
        <taxon>Bacteria</taxon>
        <taxon>Bacillati</taxon>
        <taxon>Actinomycetota</taxon>
        <taxon>Actinomycetes</taxon>
        <taxon>Streptosporangiales</taxon>
        <taxon>Streptosporangiaceae</taxon>
        <taxon>Nonomuraea</taxon>
    </lineage>
</organism>
<protein>
    <submittedName>
        <fullName evidence="3">Permease-like cell division protein FtsX</fullName>
    </submittedName>
</protein>